<dbReference type="EMBL" id="CP000471">
    <property type="protein sequence ID" value="ABK45286.1"/>
    <property type="molecule type" value="Genomic_DNA"/>
</dbReference>
<name>A0LBE3_MAGMM</name>
<reference evidence="1 2" key="2">
    <citation type="journal article" date="2012" name="Int. J. Syst. Evol. Microbiol.">
        <title>Magnetococcus marinus gen. nov., sp. nov., a marine, magnetotactic bacterium that represents a novel lineage (Magnetococcaceae fam. nov.; Magnetococcales ord. nov.) at the base of the Alphaproteobacteria.</title>
        <authorList>
            <person name="Bazylinski D.A."/>
            <person name="Williams T.J."/>
            <person name="Lefevre C.T."/>
            <person name="Berg R.J."/>
            <person name="Zhang C.L."/>
            <person name="Bowser S.S."/>
            <person name="Dean A.J."/>
            <person name="Beveridge T.J."/>
        </authorList>
    </citation>
    <scope>NUCLEOTIDE SEQUENCE [LARGE SCALE GENOMIC DNA]</scope>
    <source>
        <strain evidence="2">ATCC BAA-1437 / JCM 17883 / MC-1</strain>
    </source>
</reference>
<keyword evidence="2" id="KW-1185">Reference proteome</keyword>
<dbReference type="Proteomes" id="UP000002586">
    <property type="component" value="Chromosome"/>
</dbReference>
<dbReference type="HOGENOM" id="CLU_1943876_0_0_5"/>
<dbReference type="AlphaFoldDB" id="A0LBE3"/>
<dbReference type="eggNOG" id="ENOG502ZQ60">
    <property type="taxonomic scope" value="Bacteria"/>
</dbReference>
<proteinExistence type="predicted"/>
<reference evidence="2" key="1">
    <citation type="journal article" date="2009" name="Appl. Environ. Microbiol.">
        <title>Complete genome sequence of the chemolithoautotrophic marine magnetotactic coccus strain MC-1.</title>
        <authorList>
            <person name="Schubbe S."/>
            <person name="Williams T.J."/>
            <person name="Xie G."/>
            <person name="Kiss H.E."/>
            <person name="Brettin T.S."/>
            <person name="Martinez D."/>
            <person name="Ross C.A."/>
            <person name="Schuler D."/>
            <person name="Cox B.L."/>
            <person name="Nealson K.H."/>
            <person name="Bazylinski D.A."/>
        </authorList>
    </citation>
    <scope>NUCLEOTIDE SEQUENCE [LARGE SCALE GENOMIC DNA]</scope>
    <source>
        <strain evidence="2">ATCC BAA-1437 / JCM 17883 / MC-1</strain>
    </source>
</reference>
<dbReference type="Pfam" id="PF03400">
    <property type="entry name" value="DDE_Tnp_IS1"/>
    <property type="match status" value="1"/>
</dbReference>
<evidence type="ECO:0008006" key="3">
    <source>
        <dbReference type="Google" id="ProtNLM"/>
    </source>
</evidence>
<dbReference type="GO" id="GO:0006313">
    <property type="term" value="P:DNA transposition"/>
    <property type="evidence" value="ECO:0007669"/>
    <property type="project" value="InterPro"/>
</dbReference>
<evidence type="ECO:0000313" key="2">
    <source>
        <dbReference type="Proteomes" id="UP000002586"/>
    </source>
</evidence>
<protein>
    <recommendedName>
        <fullName evidence="3">Transposase</fullName>
    </recommendedName>
</protein>
<accession>A0LBE3</accession>
<dbReference type="KEGG" id="mgm:Mmc1_2793"/>
<dbReference type="GO" id="GO:0004803">
    <property type="term" value="F:transposase activity"/>
    <property type="evidence" value="ECO:0007669"/>
    <property type="project" value="InterPro"/>
</dbReference>
<dbReference type="GO" id="GO:0003677">
    <property type="term" value="F:DNA binding"/>
    <property type="evidence" value="ECO:0007669"/>
    <property type="project" value="InterPro"/>
</dbReference>
<dbReference type="InterPro" id="IPR005063">
    <property type="entry name" value="Transposase_27"/>
</dbReference>
<gene>
    <name evidence="1" type="ordered locus">Mmc1_2793</name>
</gene>
<sequence length="116" mass="13334">MIVFGTLAVLINLLNRSTVSETIKTAFVERNNATDRHQNAHKGRKTLCFSKGWDVHNAVMVFVAYIYNFCWPICTLRMRVDEGKYEEKTPTMSAGLADHVWTVVEWVSRLVMPIRS</sequence>
<dbReference type="STRING" id="156889.Mmc1_2793"/>
<evidence type="ECO:0000313" key="1">
    <source>
        <dbReference type="EMBL" id="ABK45286.1"/>
    </source>
</evidence>
<organism evidence="1 2">
    <name type="scientific">Magnetococcus marinus (strain ATCC BAA-1437 / JCM 17883 / MC-1)</name>
    <dbReference type="NCBI Taxonomy" id="156889"/>
    <lineage>
        <taxon>Bacteria</taxon>
        <taxon>Pseudomonadati</taxon>
        <taxon>Pseudomonadota</taxon>
        <taxon>Magnetococcia</taxon>
        <taxon>Magnetococcales</taxon>
        <taxon>Magnetococcaceae</taxon>
        <taxon>Magnetococcus</taxon>
    </lineage>
</organism>